<evidence type="ECO:0000259" key="4">
    <source>
        <dbReference type="PROSITE" id="PS50157"/>
    </source>
</evidence>
<evidence type="ECO:0000256" key="3">
    <source>
        <dbReference type="SAM" id="MobiDB-lite"/>
    </source>
</evidence>
<keyword evidence="6" id="KW-1185">Reference proteome</keyword>
<evidence type="ECO:0000313" key="6">
    <source>
        <dbReference type="Proteomes" id="UP001249851"/>
    </source>
</evidence>
<feature type="coiled-coil region" evidence="2">
    <location>
        <begin position="174"/>
        <end position="204"/>
    </location>
</feature>
<dbReference type="PROSITE" id="PS00028">
    <property type="entry name" value="ZINC_FINGER_C2H2_1"/>
    <property type="match status" value="1"/>
</dbReference>
<dbReference type="EMBL" id="JARQWQ010000127">
    <property type="protein sequence ID" value="KAK2549370.1"/>
    <property type="molecule type" value="Genomic_DNA"/>
</dbReference>
<keyword evidence="1" id="KW-0863">Zinc-finger</keyword>
<accession>A0AAD9PVE3</accession>
<dbReference type="GO" id="GO:0008270">
    <property type="term" value="F:zinc ion binding"/>
    <property type="evidence" value="ECO:0007669"/>
    <property type="project" value="UniProtKB-KW"/>
</dbReference>
<proteinExistence type="predicted"/>
<protein>
    <recommendedName>
        <fullName evidence="4">C2H2-type domain-containing protein</fullName>
    </recommendedName>
</protein>
<evidence type="ECO:0000313" key="5">
    <source>
        <dbReference type="EMBL" id="KAK2549370.1"/>
    </source>
</evidence>
<feature type="domain" description="C2H2-type" evidence="4">
    <location>
        <begin position="2"/>
        <end position="28"/>
    </location>
</feature>
<dbReference type="PROSITE" id="PS50157">
    <property type="entry name" value="ZINC_FINGER_C2H2_2"/>
    <property type="match status" value="1"/>
</dbReference>
<feature type="region of interest" description="Disordered" evidence="3">
    <location>
        <begin position="61"/>
        <end position="95"/>
    </location>
</feature>
<keyword evidence="2" id="KW-0175">Coiled coil</keyword>
<reference evidence="5" key="1">
    <citation type="journal article" date="2023" name="G3 (Bethesda)">
        <title>Whole genome assembly and annotation of the endangered Caribbean coral Acropora cervicornis.</title>
        <authorList>
            <person name="Selwyn J.D."/>
            <person name="Vollmer S.V."/>
        </authorList>
    </citation>
    <scope>NUCLEOTIDE SEQUENCE</scope>
    <source>
        <strain evidence="5">K2</strain>
    </source>
</reference>
<keyword evidence="1" id="KW-0862">Zinc</keyword>
<gene>
    <name evidence="5" type="ORF">P5673_030195</name>
</gene>
<dbReference type="Proteomes" id="UP001249851">
    <property type="component" value="Unassembled WGS sequence"/>
</dbReference>
<evidence type="ECO:0000256" key="1">
    <source>
        <dbReference type="PROSITE-ProRule" id="PRU00042"/>
    </source>
</evidence>
<sequence length="262" mass="29857">MFECNESDCSYTFQSYEALQDHLNFANHDPISTSEESVCDNLRRAWVTKFSSLSISDQREKTPTVTASGDIGAGAGSRSRHSTAGWALQKPRGSGQRFSENVKSYLQSHFNVGVQTGRKCDPGQVSVEMRTAKQHDGTRQFSRAEWLTKVQVQSFFSRFAATRQKKQVSIAAAGENEDEQLEQEALQREQLEERENDIQEVLNEIGLTHPITYDGYNICELTKARALSRFTVKDLKTMCDYFELPWKSTEKNLIYFQKLQVL</sequence>
<dbReference type="AlphaFoldDB" id="A0AAD9PVE3"/>
<dbReference type="PANTHER" id="PTHR33845">
    <property type="entry name" value="C2H2-TYPE DOMAIN-CONTAINING PROTEIN"/>
    <property type="match status" value="1"/>
</dbReference>
<organism evidence="5 6">
    <name type="scientific">Acropora cervicornis</name>
    <name type="common">Staghorn coral</name>
    <dbReference type="NCBI Taxonomy" id="6130"/>
    <lineage>
        <taxon>Eukaryota</taxon>
        <taxon>Metazoa</taxon>
        <taxon>Cnidaria</taxon>
        <taxon>Anthozoa</taxon>
        <taxon>Hexacorallia</taxon>
        <taxon>Scleractinia</taxon>
        <taxon>Astrocoeniina</taxon>
        <taxon>Acroporidae</taxon>
        <taxon>Acropora</taxon>
    </lineage>
</organism>
<dbReference type="InterPro" id="IPR013087">
    <property type="entry name" value="Znf_C2H2_type"/>
</dbReference>
<dbReference type="PANTHER" id="PTHR33845:SF1">
    <property type="entry name" value="C2H2-TYPE DOMAIN-CONTAINING PROTEIN"/>
    <property type="match status" value="1"/>
</dbReference>
<evidence type="ECO:0000256" key="2">
    <source>
        <dbReference type="SAM" id="Coils"/>
    </source>
</evidence>
<name>A0AAD9PVE3_ACRCE</name>
<comment type="caution">
    <text evidence="5">The sequence shown here is derived from an EMBL/GenBank/DDBJ whole genome shotgun (WGS) entry which is preliminary data.</text>
</comment>
<reference evidence="5" key="2">
    <citation type="journal article" date="2023" name="Science">
        <title>Genomic signatures of disease resistance in endangered staghorn corals.</title>
        <authorList>
            <person name="Vollmer S.V."/>
            <person name="Selwyn J.D."/>
            <person name="Despard B.A."/>
            <person name="Roesel C.L."/>
        </authorList>
    </citation>
    <scope>NUCLEOTIDE SEQUENCE</scope>
    <source>
        <strain evidence="5">K2</strain>
    </source>
</reference>
<keyword evidence="1" id="KW-0479">Metal-binding</keyword>